<dbReference type="InterPro" id="IPR012904">
    <property type="entry name" value="OGG_N"/>
</dbReference>
<protein>
    <recommendedName>
        <fullName evidence="3">DNA-(apurinic or apyrimidinic site) lyase</fullName>
        <ecNumber evidence="3">4.2.99.18</ecNumber>
    </recommendedName>
</protein>
<dbReference type="Gene3D" id="1.10.340.30">
    <property type="entry name" value="Hypothetical protein, domain 2"/>
    <property type="match status" value="1"/>
</dbReference>
<comment type="similarity">
    <text evidence="2">Belongs to the type-1 OGG1 family.</text>
</comment>
<dbReference type="PANTHER" id="PTHR10242">
    <property type="entry name" value="8-OXOGUANINE DNA GLYCOSYLASE"/>
    <property type="match status" value="1"/>
</dbReference>
<comment type="caution">
    <text evidence="14">The sequence shown here is derived from an EMBL/GenBank/DDBJ whole genome shotgun (WGS) entry which is preliminary data.</text>
</comment>
<evidence type="ECO:0000313" key="15">
    <source>
        <dbReference type="Proteomes" id="UP000310158"/>
    </source>
</evidence>
<evidence type="ECO:0000256" key="8">
    <source>
        <dbReference type="ARBA" id="ARBA00023242"/>
    </source>
</evidence>
<dbReference type="GO" id="GO:0003684">
    <property type="term" value="F:damaged DNA binding"/>
    <property type="evidence" value="ECO:0007669"/>
    <property type="project" value="InterPro"/>
</dbReference>
<dbReference type="GO" id="GO:0006285">
    <property type="term" value="P:base-excision repair, AP site formation"/>
    <property type="evidence" value="ECO:0007669"/>
    <property type="project" value="TreeGrafter"/>
</dbReference>
<keyword evidence="4" id="KW-0227">DNA damage</keyword>
<evidence type="ECO:0000256" key="7">
    <source>
        <dbReference type="ARBA" id="ARBA00023239"/>
    </source>
</evidence>
<evidence type="ECO:0000256" key="5">
    <source>
        <dbReference type="ARBA" id="ARBA00022801"/>
    </source>
</evidence>
<keyword evidence="5" id="KW-0378">Hydrolase</keyword>
<dbReference type="EMBL" id="SGPL01000454">
    <property type="protein sequence ID" value="THH12513.1"/>
    <property type="molecule type" value="Genomic_DNA"/>
</dbReference>
<dbReference type="SUPFAM" id="SSF55945">
    <property type="entry name" value="TATA-box binding protein-like"/>
    <property type="match status" value="1"/>
</dbReference>
<dbReference type="Pfam" id="PF00730">
    <property type="entry name" value="HhH-GPD"/>
    <property type="match status" value="1"/>
</dbReference>
<evidence type="ECO:0000256" key="4">
    <source>
        <dbReference type="ARBA" id="ARBA00022763"/>
    </source>
</evidence>
<dbReference type="InterPro" id="IPR023170">
    <property type="entry name" value="HhH_base_excis_C"/>
</dbReference>
<organism evidence="14 15">
    <name type="scientific">Bondarzewia mesenterica</name>
    <dbReference type="NCBI Taxonomy" id="1095465"/>
    <lineage>
        <taxon>Eukaryota</taxon>
        <taxon>Fungi</taxon>
        <taxon>Dikarya</taxon>
        <taxon>Basidiomycota</taxon>
        <taxon>Agaricomycotina</taxon>
        <taxon>Agaricomycetes</taxon>
        <taxon>Russulales</taxon>
        <taxon>Bondarzewiaceae</taxon>
        <taxon>Bondarzewia</taxon>
    </lineage>
</organism>
<dbReference type="GO" id="GO:0140078">
    <property type="term" value="F:class I DNA-(apurinic or apyrimidinic site) endonuclease activity"/>
    <property type="evidence" value="ECO:0007669"/>
    <property type="project" value="UniProtKB-EC"/>
</dbReference>
<dbReference type="InterPro" id="IPR011257">
    <property type="entry name" value="DNA_glycosylase"/>
</dbReference>
<name>A0A4V3XE83_9AGAM</name>
<dbReference type="SMART" id="SM00478">
    <property type="entry name" value="ENDO3c"/>
    <property type="match status" value="1"/>
</dbReference>
<keyword evidence="7" id="KW-0456">Lyase</keyword>
<dbReference type="OrthoDB" id="238681at2759"/>
<accession>A0A4V3XE83</accession>
<sequence length="456" mass="50894">MLGQTQMASIIPRGFHSLPLPVVQLSLAAVLKCGQSFRWSIYPLHVSPPSDPSIPTHEYRLCLRDRVVCLRQSPDTLFYRSVFPEPSPSVNQEAVRKAETLAWLKDYFQLDINLLKLYDEWSDRDTVFGKFRDRFEGIRMLRQDPWENLVSFICSSNNNISRITKMVKSLCKQYSAPLISLPPPLQSSDGLRTPPIGSSPGPEQELEEFYPFPPPSRLAEPHVSATLRSLGFGYRADFIQKTAKMLVDAHGASPIHSGVPEPPERWLSTLRTLSTAEARAELLRFMGVGRKVADCILLMSLDKKEVIPVDTHVHQIAMKHYGMRGSSGTKQAMSPKLYDEVNAKLTAIWGDYAGWAHSVLFTADLKSFSSYGLSPSIPSPAKRSRLAVDINALLPTPPATPAPLLAGKKRGRPSRTPTLKVLEEQTVSDQISKGDDDETLPIPSSLAERVKRRRRS</sequence>
<comment type="catalytic activity">
    <reaction evidence="11">
        <text>2'-deoxyribonucleotide-(2'-deoxyribose 5'-phosphate)-2'-deoxyribonucleotide-DNA = a 3'-end 2'-deoxyribonucleotide-(2,3-dehydro-2,3-deoxyribose 5'-phosphate)-DNA + a 5'-end 5'-phospho-2'-deoxyribonucleoside-DNA + H(+)</text>
        <dbReference type="Rhea" id="RHEA:66592"/>
        <dbReference type="Rhea" id="RHEA-COMP:13180"/>
        <dbReference type="Rhea" id="RHEA-COMP:16897"/>
        <dbReference type="Rhea" id="RHEA-COMP:17067"/>
        <dbReference type="ChEBI" id="CHEBI:15378"/>
        <dbReference type="ChEBI" id="CHEBI:136412"/>
        <dbReference type="ChEBI" id="CHEBI:157695"/>
        <dbReference type="ChEBI" id="CHEBI:167181"/>
        <dbReference type="EC" id="4.2.99.18"/>
    </reaction>
</comment>
<dbReference type="InterPro" id="IPR003265">
    <property type="entry name" value="HhH-GPD_domain"/>
</dbReference>
<reference evidence="14 15" key="1">
    <citation type="submission" date="2019-02" db="EMBL/GenBank/DDBJ databases">
        <title>Genome sequencing of the rare red list fungi Bondarzewia mesenterica.</title>
        <authorList>
            <person name="Buettner E."/>
            <person name="Kellner H."/>
        </authorList>
    </citation>
    <scope>NUCLEOTIDE SEQUENCE [LARGE SCALE GENOMIC DNA]</scope>
    <source>
        <strain evidence="14 15">DSM 108281</strain>
    </source>
</reference>
<proteinExistence type="inferred from homology"/>
<dbReference type="GO" id="GO:0005634">
    <property type="term" value="C:nucleus"/>
    <property type="evidence" value="ECO:0007669"/>
    <property type="project" value="UniProtKB-SubCell"/>
</dbReference>
<dbReference type="InterPro" id="IPR052054">
    <property type="entry name" value="Oxidative_DNA_repair_enzyme"/>
</dbReference>
<dbReference type="GO" id="GO:0034039">
    <property type="term" value="F:8-oxo-7,8-dihydroguanine DNA N-glycosylase activity"/>
    <property type="evidence" value="ECO:0007669"/>
    <property type="project" value="TreeGrafter"/>
</dbReference>
<evidence type="ECO:0000256" key="6">
    <source>
        <dbReference type="ARBA" id="ARBA00023204"/>
    </source>
</evidence>
<evidence type="ECO:0000256" key="9">
    <source>
        <dbReference type="ARBA" id="ARBA00023268"/>
    </source>
</evidence>
<feature type="region of interest" description="Disordered" evidence="12">
    <location>
        <begin position="399"/>
        <end position="456"/>
    </location>
</feature>
<dbReference type="Gene3D" id="1.10.1670.10">
    <property type="entry name" value="Helix-hairpin-Helix base-excision DNA repair enzymes (C-terminal)"/>
    <property type="match status" value="1"/>
</dbReference>
<evidence type="ECO:0000256" key="3">
    <source>
        <dbReference type="ARBA" id="ARBA00012720"/>
    </source>
</evidence>
<keyword evidence="8" id="KW-0539">Nucleus</keyword>
<comment type="subcellular location">
    <subcellularLocation>
        <location evidence="1">Nucleus</location>
    </subcellularLocation>
</comment>
<dbReference type="EC" id="4.2.99.18" evidence="3"/>
<gene>
    <name evidence="14" type="ORF">EW146_g7622</name>
</gene>
<feature type="region of interest" description="Disordered" evidence="12">
    <location>
        <begin position="187"/>
        <end position="211"/>
    </location>
</feature>
<keyword evidence="15" id="KW-1185">Reference proteome</keyword>
<dbReference type="PANTHER" id="PTHR10242:SF2">
    <property type="entry name" value="N-GLYCOSYLASE_DNA LYASE"/>
    <property type="match status" value="1"/>
</dbReference>
<keyword evidence="9" id="KW-0511">Multifunctional enzyme</keyword>
<evidence type="ECO:0000313" key="14">
    <source>
        <dbReference type="EMBL" id="THH12513.1"/>
    </source>
</evidence>
<dbReference type="FunFam" id="1.10.1670.10:FF:000005">
    <property type="entry name" value="N-glycosylase/DNA lyase OGG1"/>
    <property type="match status" value="1"/>
</dbReference>
<dbReference type="Pfam" id="PF07934">
    <property type="entry name" value="OGG_N"/>
    <property type="match status" value="1"/>
</dbReference>
<evidence type="ECO:0000259" key="13">
    <source>
        <dbReference type="SMART" id="SM00478"/>
    </source>
</evidence>
<keyword evidence="6" id="KW-0234">DNA repair</keyword>
<dbReference type="Proteomes" id="UP000310158">
    <property type="component" value="Unassembled WGS sequence"/>
</dbReference>
<evidence type="ECO:0000256" key="10">
    <source>
        <dbReference type="ARBA" id="ARBA00023295"/>
    </source>
</evidence>
<dbReference type="SUPFAM" id="SSF48150">
    <property type="entry name" value="DNA-glycosylase"/>
    <property type="match status" value="1"/>
</dbReference>
<evidence type="ECO:0000256" key="1">
    <source>
        <dbReference type="ARBA" id="ARBA00004123"/>
    </source>
</evidence>
<dbReference type="AlphaFoldDB" id="A0A4V3XE83"/>
<evidence type="ECO:0000256" key="11">
    <source>
        <dbReference type="ARBA" id="ARBA00044632"/>
    </source>
</evidence>
<dbReference type="Gene3D" id="3.30.310.40">
    <property type="match status" value="1"/>
</dbReference>
<keyword evidence="10" id="KW-0326">Glycosidase</keyword>
<dbReference type="CDD" id="cd00056">
    <property type="entry name" value="ENDO3c"/>
    <property type="match status" value="1"/>
</dbReference>
<evidence type="ECO:0000256" key="12">
    <source>
        <dbReference type="SAM" id="MobiDB-lite"/>
    </source>
</evidence>
<evidence type="ECO:0000256" key="2">
    <source>
        <dbReference type="ARBA" id="ARBA00010679"/>
    </source>
</evidence>
<dbReference type="GO" id="GO:0006289">
    <property type="term" value="P:nucleotide-excision repair"/>
    <property type="evidence" value="ECO:0007669"/>
    <property type="project" value="InterPro"/>
</dbReference>
<feature type="domain" description="HhH-GPD" evidence="13">
    <location>
        <begin position="154"/>
        <end position="365"/>
    </location>
</feature>